<dbReference type="InterPro" id="IPR052772">
    <property type="entry name" value="Endo/PolyKinase_Domain-Protein"/>
</dbReference>
<protein>
    <recommendedName>
        <fullName evidence="7">Smr domain-containing protein</fullName>
    </recommendedName>
</protein>
<dbReference type="FunCoup" id="A5DHS0">
    <property type="interactions" value="17"/>
</dbReference>
<feature type="region of interest" description="Disordered" evidence="2">
    <location>
        <begin position="1"/>
        <end position="26"/>
    </location>
</feature>
<evidence type="ECO:0000256" key="1">
    <source>
        <dbReference type="ARBA" id="ARBA00022786"/>
    </source>
</evidence>
<evidence type="ECO:0000313" key="6">
    <source>
        <dbReference type="Proteomes" id="UP000001997"/>
    </source>
</evidence>
<feature type="compositionally biased region" description="Low complexity" evidence="2">
    <location>
        <begin position="12"/>
        <end position="24"/>
    </location>
</feature>
<gene>
    <name evidence="5" type="ORF">PGUG_02821</name>
</gene>
<dbReference type="GO" id="GO:0005634">
    <property type="term" value="C:nucleus"/>
    <property type="evidence" value="ECO:0007669"/>
    <property type="project" value="TreeGrafter"/>
</dbReference>
<dbReference type="Proteomes" id="UP000001997">
    <property type="component" value="Unassembled WGS sequence"/>
</dbReference>
<proteinExistence type="predicted"/>
<dbReference type="PANTHER" id="PTHR46535:SF1">
    <property type="entry name" value="NEDD4-BINDING PROTEIN 2"/>
    <property type="match status" value="1"/>
</dbReference>
<evidence type="ECO:0000259" key="4">
    <source>
        <dbReference type="PROSITE" id="PS51140"/>
    </source>
</evidence>
<dbReference type="RefSeq" id="XP_001485092.2">
    <property type="nucleotide sequence ID" value="XM_001485042.1"/>
</dbReference>
<dbReference type="STRING" id="294746.A5DHS0"/>
<organism evidence="5 6">
    <name type="scientific">Meyerozyma guilliermondii (strain ATCC 6260 / CBS 566 / DSM 6381 / JCM 1539 / NBRC 10279 / NRRL Y-324)</name>
    <name type="common">Yeast</name>
    <name type="synonym">Candida guilliermondii</name>
    <dbReference type="NCBI Taxonomy" id="294746"/>
    <lineage>
        <taxon>Eukaryota</taxon>
        <taxon>Fungi</taxon>
        <taxon>Dikarya</taxon>
        <taxon>Ascomycota</taxon>
        <taxon>Saccharomycotina</taxon>
        <taxon>Pichiomycetes</taxon>
        <taxon>Debaryomycetaceae</taxon>
        <taxon>Meyerozyma</taxon>
    </lineage>
</organism>
<feature type="compositionally biased region" description="Basic and acidic residues" evidence="2">
    <location>
        <begin position="291"/>
        <end position="308"/>
    </location>
</feature>
<evidence type="ECO:0008006" key="7">
    <source>
        <dbReference type="Google" id="ProtNLM"/>
    </source>
</evidence>
<accession>A5DHS0</accession>
<dbReference type="PANTHER" id="PTHR46535">
    <property type="entry name" value="NEDD4-BINDING PROTEIN 2"/>
    <property type="match status" value="1"/>
</dbReference>
<dbReference type="InterPro" id="IPR003892">
    <property type="entry name" value="CUE"/>
</dbReference>
<keyword evidence="6" id="KW-1185">Reference proteome</keyword>
<dbReference type="InterPro" id="IPR036063">
    <property type="entry name" value="Smr_dom_sf"/>
</dbReference>
<dbReference type="AlphaFoldDB" id="A5DHS0"/>
<feature type="region of interest" description="Disordered" evidence="2">
    <location>
        <begin position="291"/>
        <end position="317"/>
    </location>
</feature>
<evidence type="ECO:0000259" key="3">
    <source>
        <dbReference type="PROSITE" id="PS50828"/>
    </source>
</evidence>
<dbReference type="PROSITE" id="PS50828">
    <property type="entry name" value="SMR"/>
    <property type="match status" value="1"/>
</dbReference>
<dbReference type="HOGENOM" id="CLU_359843_0_0_1"/>
<dbReference type="SUPFAM" id="SSF160443">
    <property type="entry name" value="SMR domain-like"/>
    <property type="match status" value="1"/>
</dbReference>
<sequence length="778" mass="88427">MTNHNCTDCGPSLPKSETSSSMSSNNEYKLPEISAGEFWNNDCDTDSNDSVISLRDNFSRLGTGNTEPNDDFEDDKDFFDFEYRKNSYNGSLTIYDLKELIRNFEPRITPKRYIGFDGFLRFRHHLGKDYSCWPEWAFYFAGFLGETLPSFASKIREKCPTILLMDYLTPKYLKTVQHVSAEDAKFHLFSPFFETIDRKFDTYAFGFLKLLTQLLSQHVKLMESNPTFMKDFVGGLEKCTYEEVLDDLQRDIAYMKVSEGDDQETKVSETRKDPFEGIFSSLDSDFMAEFEEKASPEPEKDKSTKTTTKDSSFQSENSTILENTTVPEIQDPDPQDSFEAIMNTLTDLFPTLQHDELRARLQSSQDIEYLIDTLFAEQERNSIEEYSLDAYRLHEMFPSHSLQDLERELNANDGNIENATIAILSNRWEHKAPSRPVPKKEPKKPTNSSWSTFSDFSAQLSKITGLPVTHTSSYLHRSQGTFINALIAIITTHKAPEPQPTNDKPPRGGRVQRGGAKGGSRRGNGSSEKVFTYKFNPNSSEAQELRALYLSNPQMKTINEVFVNTALTFFRGNVDRTIEVIMLVLDHGAAPLTYPNSMEPATNAQKTVVSTNPVIDLSSQSSEKYRAMYNVLRQRITNQTSTGTKDHYREVLKESRRQFWQSIASEEEDRKQRAIDAAFNSSSLDLHGLSVPSALEAAREVLGAWWAYETEQRHTHGQLSKFGVSTVFAGPLRVITGRGIHSKNGVSQVKIQVRKLLDSERYAYDDDGGSYAVYGKRK</sequence>
<dbReference type="KEGG" id="pgu:PGUG_02821"/>
<dbReference type="PROSITE" id="PS51140">
    <property type="entry name" value="CUE"/>
    <property type="match status" value="1"/>
</dbReference>
<dbReference type="Pfam" id="PF02845">
    <property type="entry name" value="CUE"/>
    <property type="match status" value="1"/>
</dbReference>
<keyword evidence="1" id="KW-0833">Ubl conjugation pathway</keyword>
<dbReference type="OrthoDB" id="4080456at2759"/>
<dbReference type="InterPro" id="IPR002625">
    <property type="entry name" value="Smr_dom"/>
</dbReference>
<dbReference type="Gene3D" id="3.30.1370.110">
    <property type="match status" value="1"/>
</dbReference>
<dbReference type="EMBL" id="CH408157">
    <property type="protein sequence ID" value="EDK38723.2"/>
    <property type="molecule type" value="Genomic_DNA"/>
</dbReference>
<feature type="compositionally biased region" description="Basic and acidic residues" evidence="2">
    <location>
        <begin position="430"/>
        <end position="444"/>
    </location>
</feature>
<dbReference type="GO" id="GO:0043130">
    <property type="term" value="F:ubiquitin binding"/>
    <property type="evidence" value="ECO:0007669"/>
    <property type="project" value="InterPro"/>
</dbReference>
<name>A5DHS0_PICGU</name>
<dbReference type="eggNOG" id="KOG2401">
    <property type="taxonomic scope" value="Eukaryota"/>
</dbReference>
<feature type="domain" description="Smr" evidence="3">
    <location>
        <begin position="684"/>
        <end position="778"/>
    </location>
</feature>
<feature type="compositionally biased region" description="Gly residues" evidence="2">
    <location>
        <begin position="511"/>
        <end position="522"/>
    </location>
</feature>
<evidence type="ECO:0000256" key="2">
    <source>
        <dbReference type="SAM" id="MobiDB-lite"/>
    </source>
</evidence>
<dbReference type="CDD" id="cd14279">
    <property type="entry name" value="CUE"/>
    <property type="match status" value="1"/>
</dbReference>
<feature type="domain" description="CUE" evidence="4">
    <location>
        <begin position="385"/>
        <end position="429"/>
    </location>
</feature>
<reference evidence="5 6" key="1">
    <citation type="journal article" date="2009" name="Nature">
        <title>Evolution of pathogenicity and sexual reproduction in eight Candida genomes.</title>
        <authorList>
            <person name="Butler G."/>
            <person name="Rasmussen M.D."/>
            <person name="Lin M.F."/>
            <person name="Santos M.A."/>
            <person name="Sakthikumar S."/>
            <person name="Munro C.A."/>
            <person name="Rheinbay E."/>
            <person name="Grabherr M."/>
            <person name="Forche A."/>
            <person name="Reedy J.L."/>
            <person name="Agrafioti I."/>
            <person name="Arnaud M.B."/>
            <person name="Bates S."/>
            <person name="Brown A.J."/>
            <person name="Brunke S."/>
            <person name="Costanzo M.C."/>
            <person name="Fitzpatrick D.A."/>
            <person name="de Groot P.W."/>
            <person name="Harris D."/>
            <person name="Hoyer L.L."/>
            <person name="Hube B."/>
            <person name="Klis F.M."/>
            <person name="Kodira C."/>
            <person name="Lennard N."/>
            <person name="Logue M.E."/>
            <person name="Martin R."/>
            <person name="Neiman A.M."/>
            <person name="Nikolaou E."/>
            <person name="Quail M.A."/>
            <person name="Quinn J."/>
            <person name="Santos M.C."/>
            <person name="Schmitzberger F.F."/>
            <person name="Sherlock G."/>
            <person name="Shah P."/>
            <person name="Silverstein K.A."/>
            <person name="Skrzypek M.S."/>
            <person name="Soll D."/>
            <person name="Staggs R."/>
            <person name="Stansfield I."/>
            <person name="Stumpf M.P."/>
            <person name="Sudbery P.E."/>
            <person name="Srikantha T."/>
            <person name="Zeng Q."/>
            <person name="Berman J."/>
            <person name="Berriman M."/>
            <person name="Heitman J."/>
            <person name="Gow N.A."/>
            <person name="Lorenz M.C."/>
            <person name="Birren B.W."/>
            <person name="Kellis M."/>
            <person name="Cuomo C.A."/>
        </authorList>
    </citation>
    <scope>NUCLEOTIDE SEQUENCE [LARGE SCALE GENOMIC DNA]</scope>
    <source>
        <strain evidence="6">ATCC 6260 / CBS 566 / DSM 6381 / JCM 1539 / NBRC 10279 / NRRL Y-324</strain>
    </source>
</reference>
<dbReference type="GeneID" id="5126705"/>
<feature type="region of interest" description="Disordered" evidence="2">
    <location>
        <begin position="430"/>
        <end position="451"/>
    </location>
</feature>
<dbReference type="GO" id="GO:0004519">
    <property type="term" value="F:endonuclease activity"/>
    <property type="evidence" value="ECO:0007669"/>
    <property type="project" value="TreeGrafter"/>
</dbReference>
<dbReference type="InParanoid" id="A5DHS0"/>
<evidence type="ECO:0000313" key="5">
    <source>
        <dbReference type="EMBL" id="EDK38723.2"/>
    </source>
</evidence>
<feature type="region of interest" description="Disordered" evidence="2">
    <location>
        <begin position="494"/>
        <end position="529"/>
    </location>
</feature>
<dbReference type="OMA" id="NINTWSA"/>
<dbReference type="VEuPathDB" id="FungiDB:PGUG_02821"/>
<dbReference type="SMART" id="SM00463">
    <property type="entry name" value="SMR"/>
    <property type="match status" value="1"/>
</dbReference>